<protein>
    <submittedName>
        <fullName evidence="1">Uncharacterized protein</fullName>
    </submittedName>
</protein>
<dbReference type="Proteomes" id="UP000266292">
    <property type="component" value="Chromosome"/>
</dbReference>
<dbReference type="AlphaFoldDB" id="A0A1X9YPP1"/>
<reference evidence="2" key="1">
    <citation type="submission" date="2017-05" db="EMBL/GenBank/DDBJ databases">
        <authorList>
            <person name="Ray J."/>
            <person name="Price M."/>
            <person name="Deutschbauer A."/>
        </authorList>
    </citation>
    <scope>NUCLEOTIDE SEQUENCE [LARGE SCALE GENOMIC DNA]</scope>
    <source>
        <strain evidence="2">DSM 19842</strain>
    </source>
</reference>
<gene>
    <name evidence="1" type="ORF">CA264_05020</name>
</gene>
<accession>A0A1X9YPP1</accession>
<keyword evidence="2" id="KW-1185">Reference proteome</keyword>
<name>A0A1X9YPP1_9BACT</name>
<dbReference type="KEGG" id="pact:CA264_05020"/>
<sequence length="149" mass="16524">MVDMMEMYRGNLGNRRCQCRKDAIWLVLAHVLEYKVKAFFVYKKINLHLFSPINPLCTAKVSFGVPHLVLGRDKLNQSSKNKSANNHGNGAVLCRLQIALRPHSHIKVQTTIPPENEKVALPGPLKALPPVALLLPGFNQSAKPALIAL</sequence>
<evidence type="ECO:0000313" key="2">
    <source>
        <dbReference type="Proteomes" id="UP000266292"/>
    </source>
</evidence>
<proteinExistence type="predicted"/>
<evidence type="ECO:0000313" key="1">
    <source>
        <dbReference type="EMBL" id="ARS34850.1"/>
    </source>
</evidence>
<dbReference type="EMBL" id="CP021235">
    <property type="protein sequence ID" value="ARS34850.1"/>
    <property type="molecule type" value="Genomic_DNA"/>
</dbReference>
<organism evidence="1 2">
    <name type="scientific">Pontibacter actiniarum</name>
    <dbReference type="NCBI Taxonomy" id="323450"/>
    <lineage>
        <taxon>Bacteria</taxon>
        <taxon>Pseudomonadati</taxon>
        <taxon>Bacteroidota</taxon>
        <taxon>Cytophagia</taxon>
        <taxon>Cytophagales</taxon>
        <taxon>Hymenobacteraceae</taxon>
        <taxon>Pontibacter</taxon>
    </lineage>
</organism>
<dbReference type="STRING" id="709015.GCA_000472485_01002"/>